<dbReference type="Gene3D" id="3.40.50.2000">
    <property type="entry name" value="Glycogen Phosphorylase B"/>
    <property type="match status" value="1"/>
</dbReference>
<gene>
    <name evidence="2" type="ORF">E3N88_06866</name>
</gene>
<evidence type="ECO:0000256" key="1">
    <source>
        <dbReference type="ARBA" id="ARBA00009995"/>
    </source>
</evidence>
<comment type="similarity">
    <text evidence="1">Belongs to the UDP-glycosyltransferase family.</text>
</comment>
<comment type="caution">
    <text evidence="2">The sequence shown here is derived from an EMBL/GenBank/DDBJ whole genome shotgun (WGS) entry which is preliminary data.</text>
</comment>
<reference evidence="2 3" key="1">
    <citation type="submission" date="2019-05" db="EMBL/GenBank/DDBJ databases">
        <title>Mikania micrantha, genome provides insights into the molecular mechanism of rapid growth.</title>
        <authorList>
            <person name="Liu B."/>
        </authorList>
    </citation>
    <scope>NUCLEOTIDE SEQUENCE [LARGE SCALE GENOMIC DNA]</scope>
    <source>
        <strain evidence="2">NLD-2019</strain>
        <tissue evidence="2">Leaf</tissue>
    </source>
</reference>
<sequence>MNEKGDISSAKHAIFLRLSSHTNVLLIPYLAQGQVMPLMEVACRLTSNGLKVTFVKTEFTHKRVTSTCSDIDGPSDLMQMVSIPDGMEPCDDRSDLRKMTKAIFQHMPTKIEELINDINKNNEEKITCIIADSGMGWVLRVSQKIGIRLEIFSLASAAILALTMSIHKLMDDEVINCNGVPVKDEMIQLSRTMPFMDPAKFVWACIGCWV</sequence>
<dbReference type="PANTHER" id="PTHR11926:SF1412">
    <property type="entry name" value="UDP-GLYCOSYLTRANSFERASE 83A1-LIKE"/>
    <property type="match status" value="1"/>
</dbReference>
<proteinExistence type="inferred from homology"/>
<dbReference type="PANTHER" id="PTHR11926">
    <property type="entry name" value="GLUCOSYL/GLUCURONOSYL TRANSFERASES"/>
    <property type="match status" value="1"/>
</dbReference>
<dbReference type="SUPFAM" id="SSF53756">
    <property type="entry name" value="UDP-Glycosyltransferase/glycogen phosphorylase"/>
    <property type="match status" value="1"/>
</dbReference>
<evidence type="ECO:0000313" key="3">
    <source>
        <dbReference type="Proteomes" id="UP000326396"/>
    </source>
</evidence>
<dbReference type="OrthoDB" id="5835829at2759"/>
<dbReference type="Proteomes" id="UP000326396">
    <property type="component" value="Linkage Group LG11"/>
</dbReference>
<dbReference type="GO" id="GO:0080044">
    <property type="term" value="F:quercetin 7-O-glucosyltransferase activity"/>
    <property type="evidence" value="ECO:0007669"/>
    <property type="project" value="TreeGrafter"/>
</dbReference>
<keyword evidence="3" id="KW-1185">Reference proteome</keyword>
<dbReference type="AlphaFoldDB" id="A0A5N6PSB9"/>
<dbReference type="GO" id="GO:0080043">
    <property type="term" value="F:quercetin 3-O-glucosyltransferase activity"/>
    <property type="evidence" value="ECO:0007669"/>
    <property type="project" value="TreeGrafter"/>
</dbReference>
<organism evidence="2 3">
    <name type="scientific">Mikania micrantha</name>
    <name type="common">bitter vine</name>
    <dbReference type="NCBI Taxonomy" id="192012"/>
    <lineage>
        <taxon>Eukaryota</taxon>
        <taxon>Viridiplantae</taxon>
        <taxon>Streptophyta</taxon>
        <taxon>Embryophyta</taxon>
        <taxon>Tracheophyta</taxon>
        <taxon>Spermatophyta</taxon>
        <taxon>Magnoliopsida</taxon>
        <taxon>eudicotyledons</taxon>
        <taxon>Gunneridae</taxon>
        <taxon>Pentapetalae</taxon>
        <taxon>asterids</taxon>
        <taxon>campanulids</taxon>
        <taxon>Asterales</taxon>
        <taxon>Asteraceae</taxon>
        <taxon>Asteroideae</taxon>
        <taxon>Heliantheae alliance</taxon>
        <taxon>Eupatorieae</taxon>
        <taxon>Mikania</taxon>
    </lineage>
</organism>
<dbReference type="EMBL" id="SZYD01000003">
    <property type="protein sequence ID" value="KAD6795970.1"/>
    <property type="molecule type" value="Genomic_DNA"/>
</dbReference>
<accession>A0A5N6PSB9</accession>
<evidence type="ECO:0000313" key="2">
    <source>
        <dbReference type="EMBL" id="KAD6795970.1"/>
    </source>
</evidence>
<name>A0A5N6PSB9_9ASTR</name>
<protein>
    <submittedName>
        <fullName evidence="2">Uncharacterized protein</fullName>
    </submittedName>
</protein>